<dbReference type="Proteomes" id="UP001165065">
    <property type="component" value="Unassembled WGS sequence"/>
</dbReference>
<protein>
    <submittedName>
        <fullName evidence="2">Uncharacterized protein</fullName>
    </submittedName>
</protein>
<evidence type="ECO:0000313" key="2">
    <source>
        <dbReference type="EMBL" id="GMI26153.1"/>
    </source>
</evidence>
<dbReference type="AlphaFoldDB" id="A0A9W7G0J5"/>
<proteinExistence type="predicted"/>
<gene>
    <name evidence="2" type="ORF">TrCOL_g13306</name>
</gene>
<dbReference type="EMBL" id="BRYA01000624">
    <property type="protein sequence ID" value="GMI26153.1"/>
    <property type="molecule type" value="Genomic_DNA"/>
</dbReference>
<name>A0A9W7G0J5_9STRA</name>
<sequence length="703" mass="77934">MVSRANRQAHPSFATVVPGNEPPESSLVPHLVIIDNDHAPVFVALNDNPDSRLLLLSPYLMMSYAPPGTMEILQHAGLLTYEFNFPDNHPYRIGFHVYPEGLTQKIATDLATVLKDTINEILSDTSSKLLGTLQDASNCAFAATTRELYHPRNRAEVVNSLSTRTSNFQYRTHFRSLSLDCTQPHAKANTVMREVRPRAMLRLLAAPEKAADCDALLPVDARCNFNDEVVDKAWAKQWAACHEGREGNFIVEIKSLISLTFIDLDSHQSKKFQANICEMVADSKDIDRLLVFWLSTPGQLKVYTSTLFAFDVGRPVKYKSVSIRQVNYMAREGLGGVLVANNWEAARTNLRQCASMMCLQTKQVDHRKALVTDAFTFYSRGNNYATHAEGGAIVATIFNDTAYPTISAQTAQLTAAGISLAFKVEDVPETAPFANPTYSAENPRCRFFTAKINARRYDGNASRSNRNLKTGADGGNIRNPYFHKSDHNTSMTASPLGHGLIDVLIFLLLEEGSGSEPTARGGLVSVLENSGSVSAARGGALLEEEKESAARNLPDQRKFIVFNVNHDTAREVDKFEGRIMLSGRGAITLLSFTQKQISWMFNSDEENRRPGNFVEVKSYMRFVRAHCVLGGEALVERIKEIVNLPPVALGNEMMTSEAPIFIQRSKGYKPHGMWVPVQSNPPVAKSKRVTEAKNVVVRKSARF</sequence>
<comment type="caution">
    <text evidence="2">The sequence shown here is derived from an EMBL/GenBank/DDBJ whole genome shotgun (WGS) entry which is preliminary data.</text>
</comment>
<organism evidence="2 3">
    <name type="scientific">Triparma columacea</name>
    <dbReference type="NCBI Taxonomy" id="722753"/>
    <lineage>
        <taxon>Eukaryota</taxon>
        <taxon>Sar</taxon>
        <taxon>Stramenopiles</taxon>
        <taxon>Ochrophyta</taxon>
        <taxon>Bolidophyceae</taxon>
        <taxon>Parmales</taxon>
        <taxon>Triparmaceae</taxon>
        <taxon>Triparma</taxon>
    </lineage>
</organism>
<accession>A0A9W7G0J5</accession>
<reference evidence="3" key="1">
    <citation type="journal article" date="2023" name="Commun. Biol.">
        <title>Genome analysis of Parmales, the sister group of diatoms, reveals the evolutionary specialization of diatoms from phago-mixotrophs to photoautotrophs.</title>
        <authorList>
            <person name="Ban H."/>
            <person name="Sato S."/>
            <person name="Yoshikawa S."/>
            <person name="Yamada K."/>
            <person name="Nakamura Y."/>
            <person name="Ichinomiya M."/>
            <person name="Sato N."/>
            <person name="Blanc-Mathieu R."/>
            <person name="Endo H."/>
            <person name="Kuwata A."/>
            <person name="Ogata H."/>
        </authorList>
    </citation>
    <scope>NUCLEOTIDE SEQUENCE [LARGE SCALE GENOMIC DNA]</scope>
</reference>
<keyword evidence="3" id="KW-1185">Reference proteome</keyword>
<evidence type="ECO:0000256" key="1">
    <source>
        <dbReference type="SAM" id="MobiDB-lite"/>
    </source>
</evidence>
<evidence type="ECO:0000313" key="3">
    <source>
        <dbReference type="Proteomes" id="UP001165065"/>
    </source>
</evidence>
<feature type="region of interest" description="Disordered" evidence="1">
    <location>
        <begin position="1"/>
        <end position="21"/>
    </location>
</feature>